<proteinExistence type="inferred from homology"/>
<comment type="caution">
    <text evidence="7">The sequence shown here is derived from an EMBL/GenBank/DDBJ whole genome shotgun (WGS) entry which is preliminary data.</text>
</comment>
<keyword evidence="3 5" id="KW-0690">Ribosome biogenesis</keyword>
<keyword evidence="8" id="KW-1185">Reference proteome</keyword>
<dbReference type="Pfam" id="PF07767">
    <property type="entry name" value="Nop53"/>
    <property type="match status" value="1"/>
</dbReference>
<comment type="function">
    <text evidence="5">May play a role in ribosome biogenesis.</text>
</comment>
<evidence type="ECO:0000313" key="8">
    <source>
        <dbReference type="Proteomes" id="UP000015100"/>
    </source>
</evidence>
<keyword evidence="4 5" id="KW-0539">Nucleus</keyword>
<evidence type="ECO:0000256" key="5">
    <source>
        <dbReference type="PIRNR" id="PIRNR017302"/>
    </source>
</evidence>
<evidence type="ECO:0000256" key="1">
    <source>
        <dbReference type="ARBA" id="ARBA00008838"/>
    </source>
</evidence>
<organism evidence="7 8">
    <name type="scientific">Dactylellina haptotyla (strain CBS 200.50)</name>
    <name type="common">Nematode-trapping fungus</name>
    <name type="synonym">Monacrosporium haptotylum</name>
    <dbReference type="NCBI Taxonomy" id="1284197"/>
    <lineage>
        <taxon>Eukaryota</taxon>
        <taxon>Fungi</taxon>
        <taxon>Dikarya</taxon>
        <taxon>Ascomycota</taxon>
        <taxon>Pezizomycotina</taxon>
        <taxon>Orbiliomycetes</taxon>
        <taxon>Orbiliales</taxon>
        <taxon>Orbiliaceae</taxon>
        <taxon>Dactylellina</taxon>
    </lineage>
</organism>
<dbReference type="EMBL" id="AQGS01000582">
    <property type="protein sequence ID" value="EPS38049.1"/>
    <property type="molecule type" value="Genomic_DNA"/>
</dbReference>
<protein>
    <recommendedName>
        <fullName evidence="2 5">Ribosome biogenesis protein NOP53</fullName>
    </recommendedName>
</protein>
<dbReference type="GO" id="GO:0006364">
    <property type="term" value="P:rRNA processing"/>
    <property type="evidence" value="ECO:0007669"/>
    <property type="project" value="TreeGrafter"/>
</dbReference>
<dbReference type="GO" id="GO:0005654">
    <property type="term" value="C:nucleoplasm"/>
    <property type="evidence" value="ECO:0007669"/>
    <property type="project" value="UniProtKB-SubCell"/>
</dbReference>
<dbReference type="eggNOG" id="KOG2823">
    <property type="taxonomic scope" value="Eukaryota"/>
</dbReference>
<evidence type="ECO:0000256" key="6">
    <source>
        <dbReference type="SAM" id="MobiDB-lite"/>
    </source>
</evidence>
<evidence type="ECO:0000256" key="3">
    <source>
        <dbReference type="ARBA" id="ARBA00022517"/>
    </source>
</evidence>
<comment type="subcellular location">
    <subcellularLocation>
        <location evidence="5">Nucleus</location>
        <location evidence="5">Nucleolus</location>
    </subcellularLocation>
    <subcellularLocation>
        <location evidence="5">Nucleus</location>
        <location evidence="5">Nucleoplasm</location>
    </subcellularLocation>
</comment>
<accession>S8A5G8</accession>
<reference evidence="8" key="2">
    <citation type="submission" date="2013-04" db="EMBL/GenBank/DDBJ databases">
        <title>Genomic mechanisms accounting for the adaptation to parasitism in nematode-trapping fungi.</title>
        <authorList>
            <person name="Ahren D.G."/>
        </authorList>
    </citation>
    <scope>NUCLEOTIDE SEQUENCE [LARGE SCALE GENOMIC DNA]</scope>
    <source>
        <strain evidence="8">CBS 200.50</strain>
    </source>
</reference>
<dbReference type="AlphaFoldDB" id="S8A5G8"/>
<reference evidence="7 8" key="1">
    <citation type="journal article" date="2013" name="PLoS Genet.">
        <title>Genomic mechanisms accounting for the adaptation to parasitism in nematode-trapping fungi.</title>
        <authorList>
            <person name="Meerupati T."/>
            <person name="Andersson K.M."/>
            <person name="Friman E."/>
            <person name="Kumar D."/>
            <person name="Tunlid A."/>
            <person name="Ahren D."/>
        </authorList>
    </citation>
    <scope>NUCLEOTIDE SEQUENCE [LARGE SCALE GENOMIC DNA]</scope>
    <source>
        <strain evidence="7 8">CBS 200.50</strain>
    </source>
</reference>
<dbReference type="PANTHER" id="PTHR14211">
    <property type="entry name" value="GLIOMA SUPPRESSOR CANDIDATE REGION GENE 2"/>
    <property type="match status" value="1"/>
</dbReference>
<dbReference type="Proteomes" id="UP000015100">
    <property type="component" value="Unassembled WGS sequence"/>
</dbReference>
<dbReference type="GO" id="GO:0005730">
    <property type="term" value="C:nucleolus"/>
    <property type="evidence" value="ECO:0007669"/>
    <property type="project" value="UniProtKB-SubCell"/>
</dbReference>
<feature type="compositionally biased region" description="Acidic residues" evidence="6">
    <location>
        <begin position="257"/>
        <end position="279"/>
    </location>
</feature>
<dbReference type="InterPro" id="IPR011687">
    <property type="entry name" value="Nop53/GLTSCR2"/>
</dbReference>
<evidence type="ECO:0000256" key="2">
    <source>
        <dbReference type="ARBA" id="ARBA00018339"/>
    </source>
</evidence>
<evidence type="ECO:0000313" key="7">
    <source>
        <dbReference type="EMBL" id="EPS38049.1"/>
    </source>
</evidence>
<dbReference type="OrthoDB" id="5072at2759"/>
<feature type="compositionally biased region" description="Basic and acidic residues" evidence="6">
    <location>
        <begin position="419"/>
        <end position="433"/>
    </location>
</feature>
<feature type="region of interest" description="Disordered" evidence="6">
    <location>
        <begin position="410"/>
        <end position="433"/>
    </location>
</feature>
<comment type="similarity">
    <text evidence="1 5">Belongs to the NOP53 family.</text>
</comment>
<dbReference type="GO" id="GO:0008097">
    <property type="term" value="F:5S rRNA binding"/>
    <property type="evidence" value="ECO:0007669"/>
    <property type="project" value="TreeGrafter"/>
</dbReference>
<evidence type="ECO:0000256" key="4">
    <source>
        <dbReference type="ARBA" id="ARBA00023242"/>
    </source>
</evidence>
<dbReference type="GO" id="GO:0000027">
    <property type="term" value="P:ribosomal large subunit assembly"/>
    <property type="evidence" value="ECO:0007669"/>
    <property type="project" value="UniProtKB-UniRule"/>
</dbReference>
<dbReference type="OMA" id="TEKWTHK"/>
<dbReference type="PIRSF" id="PIRSF017302">
    <property type="entry name" value="Gltscr2"/>
    <property type="match status" value="1"/>
</dbReference>
<feature type="region of interest" description="Disordered" evidence="6">
    <location>
        <begin position="1"/>
        <end position="20"/>
    </location>
</feature>
<gene>
    <name evidence="7" type="ORF">H072_8221</name>
</gene>
<dbReference type="PANTHER" id="PTHR14211:SF7">
    <property type="entry name" value="RIBOSOME BIOGENESIS PROTEIN NOP53"/>
    <property type="match status" value="1"/>
</dbReference>
<feature type="region of interest" description="Disordered" evidence="6">
    <location>
        <begin position="256"/>
        <end position="314"/>
    </location>
</feature>
<dbReference type="STRING" id="1284197.S8A5G8"/>
<name>S8A5G8_DACHA</name>
<dbReference type="HOGENOM" id="CLU_035888_1_0_1"/>
<sequence length="433" mass="49342">MAAVAATPKAQTSRKGKKAWRKNVDISEVTAGLDGIRAEIIQGGIIADKTDSELFAVDTTGSTTIRQKHFREVKPLKVDEILNARSAVPALFNHKKRAGPSGIEIGDGILPTKKHRKNGVAYKDLARLRRIAYGGDAAKDGVKASEAISGSQEIYDPWGDVPDTEATVAKINELNLSFVDKPKPLNVPETLKHAPIGITREGEETVPAVRLPDPGISYNPDFEKWDELLTKEGDKEVELERKRLLIEAEERRILELAEIEDEDEEDEGDEDEESDEEFDGEGKPLRKMPQRKTPSQRNKVKRRKEAERLSRHQANIEVQKKQLETLRELRNSLDLALRERAVAKRKALTPAKRQVRRRKFDKDLLPQAHLEVQLPEELTDSLRRLKPEGNLLRDRYRNLRERGIIETRVATQRKKPKRKLTEKWSYKDWKPQA</sequence>